<evidence type="ECO:0000313" key="4">
    <source>
        <dbReference type="Proteomes" id="UP001162164"/>
    </source>
</evidence>
<dbReference type="EMBL" id="JAPWTJ010000185">
    <property type="protein sequence ID" value="KAJ8981397.1"/>
    <property type="molecule type" value="Genomic_DNA"/>
</dbReference>
<comment type="caution">
    <text evidence="3">The sequence shown here is derived from an EMBL/GenBank/DDBJ whole genome shotgun (WGS) entry which is preliminary data.</text>
</comment>
<dbReference type="Gene3D" id="1.20.1110.10">
    <property type="entry name" value="Calcium-transporting ATPase, transmembrane domain"/>
    <property type="match status" value="1"/>
</dbReference>
<sequence length="89" mass="9814">MWNALSCRSQTKSVFTIGLFANKMFLIAVTLSIVGQMLVVYVPPLQSVFQTEVTRSVASGSVTAKGIRLKIFDIATFNYKKAICTGNKY</sequence>
<feature type="domain" description="Cation-transporting P-type ATPase C-terminal" evidence="2">
    <location>
        <begin position="1"/>
        <end position="52"/>
    </location>
</feature>
<dbReference type="Proteomes" id="UP001162164">
    <property type="component" value="Unassembled WGS sequence"/>
</dbReference>
<organism evidence="3 4">
    <name type="scientific">Molorchus minor</name>
    <dbReference type="NCBI Taxonomy" id="1323400"/>
    <lineage>
        <taxon>Eukaryota</taxon>
        <taxon>Metazoa</taxon>
        <taxon>Ecdysozoa</taxon>
        <taxon>Arthropoda</taxon>
        <taxon>Hexapoda</taxon>
        <taxon>Insecta</taxon>
        <taxon>Pterygota</taxon>
        <taxon>Neoptera</taxon>
        <taxon>Endopterygota</taxon>
        <taxon>Coleoptera</taxon>
        <taxon>Polyphaga</taxon>
        <taxon>Cucujiformia</taxon>
        <taxon>Chrysomeloidea</taxon>
        <taxon>Cerambycidae</taxon>
        <taxon>Lamiinae</taxon>
        <taxon>Monochamini</taxon>
        <taxon>Molorchus</taxon>
    </lineage>
</organism>
<dbReference type="InterPro" id="IPR023298">
    <property type="entry name" value="ATPase_P-typ_TM_dom_sf"/>
</dbReference>
<keyword evidence="4" id="KW-1185">Reference proteome</keyword>
<reference evidence="3" key="1">
    <citation type="journal article" date="2023" name="Insect Mol. Biol.">
        <title>Genome sequencing provides insights into the evolution of gene families encoding plant cell wall-degrading enzymes in longhorned beetles.</title>
        <authorList>
            <person name="Shin N.R."/>
            <person name="Okamura Y."/>
            <person name="Kirsch R."/>
            <person name="Pauchet Y."/>
        </authorList>
    </citation>
    <scope>NUCLEOTIDE SEQUENCE</scope>
    <source>
        <strain evidence="3">MMC_N1</strain>
    </source>
</reference>
<accession>A0ABQ9JVH4</accession>
<protein>
    <recommendedName>
        <fullName evidence="2">Cation-transporting P-type ATPase C-terminal domain-containing protein</fullName>
    </recommendedName>
</protein>
<keyword evidence="1" id="KW-0812">Transmembrane</keyword>
<dbReference type="InterPro" id="IPR006068">
    <property type="entry name" value="ATPase_P-typ_cation-transptr_C"/>
</dbReference>
<proteinExistence type="predicted"/>
<keyword evidence="1" id="KW-1133">Transmembrane helix</keyword>
<gene>
    <name evidence="3" type="ORF">NQ317_002591</name>
</gene>
<dbReference type="Pfam" id="PF00689">
    <property type="entry name" value="Cation_ATPase_C"/>
    <property type="match status" value="1"/>
</dbReference>
<dbReference type="SUPFAM" id="SSF81665">
    <property type="entry name" value="Calcium ATPase, transmembrane domain M"/>
    <property type="match status" value="1"/>
</dbReference>
<feature type="transmembrane region" description="Helical" evidence="1">
    <location>
        <begin position="20"/>
        <end position="42"/>
    </location>
</feature>
<keyword evidence="1" id="KW-0472">Membrane</keyword>
<evidence type="ECO:0000313" key="3">
    <source>
        <dbReference type="EMBL" id="KAJ8981397.1"/>
    </source>
</evidence>
<evidence type="ECO:0000256" key="1">
    <source>
        <dbReference type="SAM" id="Phobius"/>
    </source>
</evidence>
<name>A0ABQ9JVH4_9CUCU</name>
<evidence type="ECO:0000259" key="2">
    <source>
        <dbReference type="Pfam" id="PF00689"/>
    </source>
</evidence>